<name>A0A7I7WIG2_MYCGU</name>
<evidence type="ECO:0000313" key="4">
    <source>
        <dbReference type="Proteomes" id="UP000466187"/>
    </source>
</evidence>
<protein>
    <recommendedName>
        <fullName evidence="2">DinB-like domain-containing protein</fullName>
    </recommendedName>
</protein>
<gene>
    <name evidence="3" type="ORF">MGAD_06360</name>
</gene>
<dbReference type="InterPro" id="IPR034660">
    <property type="entry name" value="DinB/YfiT-like"/>
</dbReference>
<feature type="domain" description="DinB-like" evidence="2">
    <location>
        <begin position="15"/>
        <end position="172"/>
    </location>
</feature>
<keyword evidence="1" id="KW-0812">Transmembrane</keyword>
<keyword evidence="1" id="KW-1133">Transmembrane helix</keyword>
<sequence length="187" mass="21784">MSEPMTDRAALAADLERARADFQHLLSSADVLDWKKRTSGTRWNNEQLLFHMVFGYMVVRRLLFLVRVFGRLPDGASRSFARLLDAATRPFHAINYYGSCAAALVFNRRRMGKKMDRVIDKLEGSLARESVDAFRRGMHYPRRWDPYFRDYMTLADVYDYPGRHYDHHRQQLTLSAIGEPRQAPPEG</sequence>
<dbReference type="Proteomes" id="UP000466187">
    <property type="component" value="Chromosome"/>
</dbReference>
<reference evidence="3 4" key="1">
    <citation type="journal article" date="2019" name="Emerg. Microbes Infect.">
        <title>Comprehensive subspecies identification of 175 nontuberculous mycobacteria species based on 7547 genomic profiles.</title>
        <authorList>
            <person name="Matsumoto Y."/>
            <person name="Kinjo T."/>
            <person name="Motooka D."/>
            <person name="Nabeya D."/>
            <person name="Jung N."/>
            <person name="Uechi K."/>
            <person name="Horii T."/>
            <person name="Iida T."/>
            <person name="Fujita J."/>
            <person name="Nakamura S."/>
        </authorList>
    </citation>
    <scope>NUCLEOTIDE SEQUENCE [LARGE SCALE GENOMIC DNA]</scope>
    <source>
        <strain evidence="3 4">JCM 12688</strain>
    </source>
</reference>
<accession>A0A7I7WIG2</accession>
<proteinExistence type="predicted"/>
<evidence type="ECO:0000259" key="2">
    <source>
        <dbReference type="Pfam" id="PF12867"/>
    </source>
</evidence>
<feature type="transmembrane region" description="Helical" evidence="1">
    <location>
        <begin position="90"/>
        <end position="107"/>
    </location>
</feature>
<dbReference type="Pfam" id="PF12867">
    <property type="entry name" value="DinB_2"/>
    <property type="match status" value="1"/>
</dbReference>
<evidence type="ECO:0000256" key="1">
    <source>
        <dbReference type="SAM" id="Phobius"/>
    </source>
</evidence>
<dbReference type="Gene3D" id="1.20.120.450">
    <property type="entry name" value="dinb family like domain"/>
    <property type="match status" value="1"/>
</dbReference>
<keyword evidence="1" id="KW-0472">Membrane</keyword>
<dbReference type="AlphaFoldDB" id="A0A7I7WIG2"/>
<dbReference type="InterPro" id="IPR024775">
    <property type="entry name" value="DinB-like"/>
</dbReference>
<organism evidence="3 4">
    <name type="scientific">Mycolicibacterium gadium</name>
    <name type="common">Mycobacterium gadium</name>
    <dbReference type="NCBI Taxonomy" id="1794"/>
    <lineage>
        <taxon>Bacteria</taxon>
        <taxon>Bacillati</taxon>
        <taxon>Actinomycetota</taxon>
        <taxon>Actinomycetes</taxon>
        <taxon>Mycobacteriales</taxon>
        <taxon>Mycobacteriaceae</taxon>
        <taxon>Mycolicibacterium</taxon>
    </lineage>
</organism>
<feature type="transmembrane region" description="Helical" evidence="1">
    <location>
        <begin position="48"/>
        <end position="70"/>
    </location>
</feature>
<dbReference type="RefSeq" id="WP_163684869.1">
    <property type="nucleotide sequence ID" value="NZ_AP022608.1"/>
</dbReference>
<evidence type="ECO:0000313" key="3">
    <source>
        <dbReference type="EMBL" id="BBZ16301.1"/>
    </source>
</evidence>
<dbReference type="KEGG" id="mgad:MGAD_06360"/>
<dbReference type="EMBL" id="AP022608">
    <property type="protein sequence ID" value="BBZ16301.1"/>
    <property type="molecule type" value="Genomic_DNA"/>
</dbReference>